<feature type="compositionally biased region" description="Polar residues" evidence="1">
    <location>
        <begin position="166"/>
        <end position="178"/>
    </location>
</feature>
<name>A0AAD9KUM5_RIDPI</name>
<dbReference type="SUPFAM" id="SSF47769">
    <property type="entry name" value="SAM/Pointed domain"/>
    <property type="match status" value="1"/>
</dbReference>
<feature type="region of interest" description="Disordered" evidence="1">
    <location>
        <begin position="1"/>
        <end position="70"/>
    </location>
</feature>
<feature type="compositionally biased region" description="Basic residues" evidence="1">
    <location>
        <begin position="61"/>
        <end position="70"/>
    </location>
</feature>
<dbReference type="Gene3D" id="1.10.150.50">
    <property type="entry name" value="Transcription Factor, Ets-1"/>
    <property type="match status" value="1"/>
</dbReference>
<dbReference type="PANTHER" id="PTHR12301">
    <property type="entry name" value="SAM-DOMAIN, SH3 AND NUCLEAR LOCALIZATION SIGNALS PROTEIN RELATED"/>
    <property type="match status" value="1"/>
</dbReference>
<dbReference type="AlphaFoldDB" id="A0AAD9KUM5"/>
<accession>A0AAD9KUM5</accession>
<organism evidence="3 4">
    <name type="scientific">Ridgeia piscesae</name>
    <name type="common">Tubeworm</name>
    <dbReference type="NCBI Taxonomy" id="27915"/>
    <lineage>
        <taxon>Eukaryota</taxon>
        <taxon>Metazoa</taxon>
        <taxon>Spiralia</taxon>
        <taxon>Lophotrochozoa</taxon>
        <taxon>Annelida</taxon>
        <taxon>Polychaeta</taxon>
        <taxon>Sedentaria</taxon>
        <taxon>Canalipalpata</taxon>
        <taxon>Sabellida</taxon>
        <taxon>Siboglinidae</taxon>
        <taxon>Ridgeia</taxon>
    </lineage>
</organism>
<feature type="domain" description="SAM" evidence="2">
    <location>
        <begin position="68"/>
        <end position="132"/>
    </location>
</feature>
<gene>
    <name evidence="3" type="ORF">NP493_582g00017</name>
</gene>
<evidence type="ECO:0000256" key="1">
    <source>
        <dbReference type="SAM" id="MobiDB-lite"/>
    </source>
</evidence>
<protein>
    <recommendedName>
        <fullName evidence="2">SAM domain-containing protein</fullName>
    </recommendedName>
</protein>
<evidence type="ECO:0000259" key="2">
    <source>
        <dbReference type="PROSITE" id="PS50105"/>
    </source>
</evidence>
<feature type="compositionally biased region" description="Low complexity" evidence="1">
    <location>
        <begin position="148"/>
        <end position="160"/>
    </location>
</feature>
<dbReference type="PANTHER" id="PTHR12301:SF10">
    <property type="match status" value="1"/>
</dbReference>
<sequence>MSIGSESSGPSNTSQDQRSDDCQGNRCMMPHAEISSDRCNDTSCDNPGPAGPCDRQPQFKLRPHRRRSKPRTVEELLSRLSLQHLISVFLHNGYETLDLFSDLEEADLDMLNISNTEDRARILTAAQMLQGYSEVDEPVEKTELCSVSSHSTPSVSSGDSAYYASPSGQLRQLEKSSTNDVVYDTNRPGKFARGNGRTLQSADVAAVHVCTNGDWCNGAMAFTSESSNGMPSYRVQVATATDRGTTKDDVSDTVSLCDATEDFDHDTVPLCDTTKDINHDTVPLCDTTEDIDHDTVPLCDTTRVDQSCGRQIFSTFGQNSRPLSTYK</sequence>
<evidence type="ECO:0000313" key="4">
    <source>
        <dbReference type="Proteomes" id="UP001209878"/>
    </source>
</evidence>
<dbReference type="PROSITE" id="PS50105">
    <property type="entry name" value="SAM_DOMAIN"/>
    <property type="match status" value="1"/>
</dbReference>
<keyword evidence="4" id="KW-1185">Reference proteome</keyword>
<dbReference type="InterPro" id="IPR013761">
    <property type="entry name" value="SAM/pointed_sf"/>
</dbReference>
<dbReference type="Pfam" id="PF00536">
    <property type="entry name" value="SAM_1"/>
    <property type="match status" value="1"/>
</dbReference>
<dbReference type="Proteomes" id="UP001209878">
    <property type="component" value="Unassembled WGS sequence"/>
</dbReference>
<feature type="region of interest" description="Disordered" evidence="1">
    <location>
        <begin position="148"/>
        <end position="178"/>
    </location>
</feature>
<comment type="caution">
    <text evidence="3">The sequence shown here is derived from an EMBL/GenBank/DDBJ whole genome shotgun (WGS) entry which is preliminary data.</text>
</comment>
<evidence type="ECO:0000313" key="3">
    <source>
        <dbReference type="EMBL" id="KAK2177726.1"/>
    </source>
</evidence>
<feature type="compositionally biased region" description="Polar residues" evidence="1">
    <location>
        <begin position="1"/>
        <end position="16"/>
    </location>
</feature>
<dbReference type="InterPro" id="IPR001660">
    <property type="entry name" value="SAM"/>
</dbReference>
<dbReference type="InterPro" id="IPR051725">
    <property type="entry name" value="SAM-SH3_domain_protein"/>
</dbReference>
<dbReference type="EMBL" id="JAODUO010000582">
    <property type="protein sequence ID" value="KAK2177726.1"/>
    <property type="molecule type" value="Genomic_DNA"/>
</dbReference>
<proteinExistence type="predicted"/>
<dbReference type="SMART" id="SM00454">
    <property type="entry name" value="SAM"/>
    <property type="match status" value="1"/>
</dbReference>
<reference evidence="3" key="1">
    <citation type="journal article" date="2023" name="Mol. Biol. Evol.">
        <title>Third-Generation Sequencing Reveals the Adaptive Role of the Epigenome in Three Deep-Sea Polychaetes.</title>
        <authorList>
            <person name="Perez M."/>
            <person name="Aroh O."/>
            <person name="Sun Y."/>
            <person name="Lan Y."/>
            <person name="Juniper S.K."/>
            <person name="Young C.R."/>
            <person name="Angers B."/>
            <person name="Qian P.Y."/>
        </authorList>
    </citation>
    <scope>NUCLEOTIDE SEQUENCE</scope>
    <source>
        <strain evidence="3">R07B-5</strain>
    </source>
</reference>